<name>R7UW28_CAPTE</name>
<protein>
    <submittedName>
        <fullName evidence="1 2">Uncharacterized protein</fullName>
    </submittedName>
</protein>
<dbReference type="AlphaFoldDB" id="R7UW28"/>
<evidence type="ECO:0000313" key="3">
    <source>
        <dbReference type="Proteomes" id="UP000014760"/>
    </source>
</evidence>
<evidence type="ECO:0000313" key="1">
    <source>
        <dbReference type="EMBL" id="ELU08137.1"/>
    </source>
</evidence>
<reference evidence="3" key="1">
    <citation type="submission" date="2012-12" db="EMBL/GenBank/DDBJ databases">
        <authorList>
            <person name="Hellsten U."/>
            <person name="Grimwood J."/>
            <person name="Chapman J.A."/>
            <person name="Shapiro H."/>
            <person name="Aerts A."/>
            <person name="Otillar R.P."/>
            <person name="Terry A.Y."/>
            <person name="Boore J.L."/>
            <person name="Simakov O."/>
            <person name="Marletaz F."/>
            <person name="Cho S.-J."/>
            <person name="Edsinger-Gonzales E."/>
            <person name="Havlak P."/>
            <person name="Kuo D.-H."/>
            <person name="Larsson T."/>
            <person name="Lv J."/>
            <person name="Arendt D."/>
            <person name="Savage R."/>
            <person name="Osoegawa K."/>
            <person name="de Jong P."/>
            <person name="Lindberg D.R."/>
            <person name="Seaver E.C."/>
            <person name="Weisblat D.A."/>
            <person name="Putnam N.H."/>
            <person name="Grigoriev I.V."/>
            <person name="Rokhsar D.S."/>
        </authorList>
    </citation>
    <scope>NUCLEOTIDE SEQUENCE</scope>
    <source>
        <strain evidence="3">I ESC-2004</strain>
    </source>
</reference>
<gene>
    <name evidence="1" type="ORF">CAPTEDRAFT_193663</name>
</gene>
<proteinExistence type="predicted"/>
<dbReference type="EMBL" id="AMQN01021893">
    <property type="status" value="NOT_ANNOTATED_CDS"/>
    <property type="molecule type" value="Genomic_DNA"/>
</dbReference>
<keyword evidence="3" id="KW-1185">Reference proteome</keyword>
<accession>R7UW28</accession>
<organism evidence="1">
    <name type="scientific">Capitella teleta</name>
    <name type="common">Polychaete worm</name>
    <dbReference type="NCBI Taxonomy" id="283909"/>
    <lineage>
        <taxon>Eukaryota</taxon>
        <taxon>Metazoa</taxon>
        <taxon>Spiralia</taxon>
        <taxon>Lophotrochozoa</taxon>
        <taxon>Annelida</taxon>
        <taxon>Polychaeta</taxon>
        <taxon>Sedentaria</taxon>
        <taxon>Scolecida</taxon>
        <taxon>Capitellidae</taxon>
        <taxon>Capitella</taxon>
    </lineage>
</organism>
<evidence type="ECO:0000313" key="2">
    <source>
        <dbReference type="EnsemblMetazoa" id="CapteP193663"/>
    </source>
</evidence>
<dbReference type="Proteomes" id="UP000014760">
    <property type="component" value="Unassembled WGS sequence"/>
</dbReference>
<reference evidence="1 3" key="2">
    <citation type="journal article" date="2013" name="Nature">
        <title>Insights into bilaterian evolution from three spiralian genomes.</title>
        <authorList>
            <person name="Simakov O."/>
            <person name="Marletaz F."/>
            <person name="Cho S.J."/>
            <person name="Edsinger-Gonzales E."/>
            <person name="Havlak P."/>
            <person name="Hellsten U."/>
            <person name="Kuo D.H."/>
            <person name="Larsson T."/>
            <person name="Lv J."/>
            <person name="Arendt D."/>
            <person name="Savage R."/>
            <person name="Osoegawa K."/>
            <person name="de Jong P."/>
            <person name="Grimwood J."/>
            <person name="Chapman J.A."/>
            <person name="Shapiro H."/>
            <person name="Aerts A."/>
            <person name="Otillar R.P."/>
            <person name="Terry A.Y."/>
            <person name="Boore J.L."/>
            <person name="Grigoriev I.V."/>
            <person name="Lindberg D.R."/>
            <person name="Seaver E.C."/>
            <person name="Weisblat D.A."/>
            <person name="Putnam N.H."/>
            <person name="Rokhsar D.S."/>
        </authorList>
    </citation>
    <scope>NUCLEOTIDE SEQUENCE</scope>
    <source>
        <strain evidence="1 3">I ESC-2004</strain>
    </source>
</reference>
<dbReference type="EMBL" id="KB299295">
    <property type="protein sequence ID" value="ELU08137.1"/>
    <property type="molecule type" value="Genomic_DNA"/>
</dbReference>
<reference evidence="2" key="3">
    <citation type="submission" date="2015-06" db="UniProtKB">
        <authorList>
            <consortium name="EnsemblMetazoa"/>
        </authorList>
    </citation>
    <scope>IDENTIFICATION</scope>
</reference>
<dbReference type="HOGENOM" id="CLU_2239130_0_0_1"/>
<dbReference type="EnsemblMetazoa" id="CapteT193663">
    <property type="protein sequence ID" value="CapteP193663"/>
    <property type="gene ID" value="CapteG193663"/>
</dbReference>
<sequence length="105" mass="11862">MNGKLEEYVEIDSDNKLTDCSGKEGFISEMNLQLLDEVIDDLLRDDFNEKDDDNLDYKSSTACIDALKNILEQKKNTSVGFYNYICLGKPKPRQATGLPFMSGQV</sequence>